<dbReference type="Pfam" id="PF17974">
    <property type="entry name" value="GalBD_like"/>
    <property type="match status" value="1"/>
</dbReference>
<evidence type="ECO:0000256" key="2">
    <source>
        <dbReference type="ARBA" id="ARBA00022525"/>
    </source>
</evidence>
<dbReference type="InterPro" id="IPR025706">
    <property type="entry name" value="Endoa_GalNAc"/>
</dbReference>
<dbReference type="Gene3D" id="2.60.120.870">
    <property type="match status" value="2"/>
</dbReference>
<dbReference type="EMBL" id="JAENBO010000001">
    <property type="protein sequence ID" value="MBJ8325659.1"/>
    <property type="molecule type" value="Genomic_DNA"/>
</dbReference>
<dbReference type="Pfam" id="PF12905">
    <property type="entry name" value="Glyco_hydro_101"/>
    <property type="match status" value="1"/>
</dbReference>
<dbReference type="PROSITE" id="PS50022">
    <property type="entry name" value="FA58C_3"/>
    <property type="match status" value="1"/>
</dbReference>
<feature type="compositionally biased region" description="Basic and acidic residues" evidence="5">
    <location>
        <begin position="2219"/>
        <end position="2241"/>
    </location>
</feature>
<feature type="region of interest" description="Disordered" evidence="5">
    <location>
        <begin position="510"/>
        <end position="531"/>
    </location>
</feature>
<evidence type="ECO:0000256" key="1">
    <source>
        <dbReference type="ARBA" id="ARBA00022512"/>
    </source>
</evidence>
<dbReference type="InterPro" id="IPR000421">
    <property type="entry name" value="FA58C"/>
</dbReference>
<feature type="domain" description="F5/8 type C" evidence="7">
    <location>
        <begin position="1686"/>
        <end position="1791"/>
    </location>
</feature>
<name>A0ABS0ZI32_9STRE</name>
<dbReference type="InterPro" id="IPR040633">
    <property type="entry name" value="Gal_mutarotas_3"/>
</dbReference>
<dbReference type="Pfam" id="PF21466">
    <property type="entry name" value="GH101_dom-5"/>
    <property type="match status" value="1"/>
</dbReference>
<feature type="domain" description="WW" evidence="6">
    <location>
        <begin position="1170"/>
        <end position="1207"/>
    </location>
</feature>
<dbReference type="Gene3D" id="2.60.40.1180">
    <property type="entry name" value="Golgi alpha-mannosidase II"/>
    <property type="match status" value="1"/>
</dbReference>
<dbReference type="InterPro" id="IPR013780">
    <property type="entry name" value="Glyco_hydro_b"/>
</dbReference>
<reference evidence="8 9" key="1">
    <citation type="journal article" date="2021" name="Int. J. Syst. Evol. Microbiol.">
        <title>Streptococcus vicugnae sp. nov., isolated from faeces of alpacas (Vicugna pacos) and cattle (Bos taurus), Streptococcus zalophi sp. nov., and Streptococcus pacificus sp. nov., isolated from respiratory tract of California sea lions (Zalophus californianus).</title>
        <authorList>
            <person name="Volokhov D.V."/>
            <person name="Zagorodnyaya T.A."/>
            <person name="Shen Z."/>
            <person name="Blom J."/>
            <person name="Furtak V.A."/>
            <person name="Eisenberg T."/>
            <person name="Fan P."/>
            <person name="Jeong K.C."/>
            <person name="Gao Y."/>
            <person name="Zhang S."/>
            <person name="Amselle M."/>
        </authorList>
    </citation>
    <scope>NUCLEOTIDE SEQUENCE [LARGE SCALE GENOMIC DNA]</scope>
    <source>
        <strain evidence="8 9">CSL7591</strain>
    </source>
</reference>
<feature type="compositionally biased region" description="Low complexity" evidence="5">
    <location>
        <begin position="79"/>
        <end position="93"/>
    </location>
</feature>
<feature type="compositionally biased region" description="Polar residues" evidence="5">
    <location>
        <begin position="2243"/>
        <end position="2256"/>
    </location>
</feature>
<keyword evidence="2" id="KW-0964">Secreted</keyword>
<dbReference type="Pfam" id="PF17995">
    <property type="entry name" value="GH101_N"/>
    <property type="match status" value="2"/>
</dbReference>
<dbReference type="NCBIfam" id="TIGR01167">
    <property type="entry name" value="LPXTG_anchor"/>
    <property type="match status" value="1"/>
</dbReference>
<dbReference type="Gene3D" id="2.60.120.260">
    <property type="entry name" value="Galactose-binding domain-like"/>
    <property type="match status" value="3"/>
</dbReference>
<dbReference type="Gene3D" id="6.10.140.660">
    <property type="match status" value="1"/>
</dbReference>
<protein>
    <submittedName>
        <fullName evidence="8">YSIRK-type signal peptide-containing protein</fullName>
    </submittedName>
</protein>
<keyword evidence="3" id="KW-0732">Signal</keyword>
<dbReference type="SUPFAM" id="SSF49785">
    <property type="entry name" value="Galactose-binding domain-like"/>
    <property type="match status" value="1"/>
</dbReference>
<dbReference type="InterPro" id="IPR035364">
    <property type="entry name" value="Beta_sandwich_GH101"/>
</dbReference>
<dbReference type="Pfam" id="PF18080">
    <property type="entry name" value="Gal_mutarotas_3"/>
    <property type="match status" value="1"/>
</dbReference>
<dbReference type="InterPro" id="IPR019931">
    <property type="entry name" value="LPXTG_anchor"/>
</dbReference>
<sequence length="2282" mass="251318">MKKHMFEKKCKYGIRKFSLGAFSVMIGLSFLGVANVSADTIAESEVDATALVTDAEVTEAPSIESQPVETLEASEETTETVSPAEIQPTATENETSEEAEASETDLAKQEWKTVEATENQGSVENVVEQEILFNRLSSTPSNDNGARVALFEKETVKVAEDGSAEVNLLFKEESAPNEGRFGVFMKFKDTANNVFVGYDKAGWFWEYKTPGAGNSQWYKGTRVAAPTQNSFNFLSVNLTSEGVLTANLTNVVDNSTQSLFDALTLPDPVKENLKDEKRIVLKAGTFGNELTKVSVGARKATPEEIAASENSSDTNQGDTSPSEENEEVTPDWTTSQTPANQGTVKVIEEGGVRYNELASTTSNNNAANAALFEKAGLSVDSTGNASVAINFKEKSQTNQGRFGVFLKHKDANNHIFVGYDAQGWFWEYKASGQTGDYLRSGRTAAPVLDSLNDLVVTLKSDGQLNATNNGAQLFDTKTIPTAVMEALNSNKILLKAGTYNNELTKVLVKSDNQNGVGQDTSDTPDKGNEANDQDVLYDTIHSGKMDVLIDKAFPRVKEYTLNGHKLTGQVQSINQVAINGYAITPKVTYKKIDDSTAEYHLELRNSARLINADMTVRLKVVDNQLHFDVTNITNHNQVTPGQQVDDTRKLLSSIDFLGNTLVSVSSKETGAKFDGSFMSNNTHVVGDVHLNVTNPMNNLNRQGYMYGFVSSNKLAAGVWSNSQYSFGGGQGDFTRITAEKQTVGDANYVGIKSSPWDWQKAYKGLVYPEYTLMLPSAKVVITEDVNDDGVVDWQDGAIEYRNIMNNPQGWEKVKDITAYRIAMNFGSQAQNPFLMTLDGIKKIALHTDGLGQGVLLKGYGSEGHDSGHLNYADIGKRIGGTEDFKTLIAKAQEYGAKLGIHVNASETYPESKYFSEDILRKNADGSYSYGWNWIDQGINIDAAYDLAHGRLKRWEDLKEELGEGLDFIYVDVWGNGQSGDNGAWATRVLAEEIIRQGWRFAIEWGHGGEYDSTFQHWAADLTYGGYTNKGINSNIVRFIRNHQKDSWVGDYPSYGGAANYPLLGGYSMKDFEGWQGRSDYNGYVTNLFEHDVMTKYIQHFKVISWKNGTPVTMSDNGQTYSWTPEMEIKLKDDKGNLLVLERKSNDVRSPLYRQRKVTLNGRVIQDGSAYLAPWNWDANGNDLATDQEKMYYFNTDTGATTWTLPDTWSGDKVYLYKLTDLGKVEEQEIAVVNGTITLDLKSAQPYVLYRTPQTNKEMSWSDGMHIYDQGFNSGTLNHWTISGDKTKAEIVKSQGANDMLRIENNTEKISLTQTLTDLKPNTKYAVYVGIDNRSDAKASITVNTGEKEITNFTNKSIAKNYVKAYAHNTNSQNATIDNTSYFQNMYVFFTTGDDASKVTLTLSRDAGTEASYFDEIRIFENESSMYGDEHDTAIGIFKQDFENVGQGIFPFVIGDVEGVEDNRTHLSEKHEPYTQRGWNGKKVSDVIEGNWSLKTNGLVTRQALLYQTVPQNFRFEAGKTYRITFDYEAGSNNTYAFAIGKGEAARIANGRWTRDMSNVTMHELPNSWENSDSAKRISYLVTGDESGQTWIGIYSTANPSDTKGDAGGNANFRGYNDFIMDRLQIEEVIVTGKILIEEHLKNSLPIVSQTMYTQDSLDRVKESLFPLLAADDAISVEDARQLINMVEEAKKGLTLKQIALVASDFESLEAPSQPGEELAKAFDGNLSTLWHTPWSGGHVGQPATMILNTPKEITGFRYVPRQSGPNGIIRDLTLVVTNDQGVEETFTARNWAADSKAKVIDFGKTINAKKIVLTGTASHGGGGNRFLSAAELQFLRPVVAEVALDIQPLTEAKERVADAQFNPFRTLIDKTVTVADSAIENNVMTNGILTTLVEYLNSLTIEEEKTETLNYKRLVAVNPADVSDKEVVAEIAVTDGLSHSLEEGQINEANPETKVPGNAPTAEDKPSIVFTNGKGVVNEVPELTFSTEKRDLKDDTSGVMVQLEVGEIAAIEGISVGHKETKDPSTPNVLKDKDYDLFDISLVDANGQAISPLKDTLVIMPVDEGKTVGKVVYLPNTDQEEELDFTMTSYVDANGKTQQGVVFVAKHFSEYGIVYQARETKVPSDAPTAQDKPVFEGTLESKVPSDAPTAKDKPAFEGKLESKVPSDAPNYELPESDFVPETSVPKVAPKAQDKPVFEGTLESKVPSDAPSHKLLAFDGKLEPMSKEDKQTKDKVEQKEVKNASANTLPNTGDTTNSAVLGTMLALSSLALYGYGRKKGENN</sequence>
<feature type="compositionally biased region" description="Polar residues" evidence="5">
    <location>
        <begin position="308"/>
        <end position="320"/>
    </location>
</feature>
<evidence type="ECO:0000256" key="3">
    <source>
        <dbReference type="ARBA" id="ARBA00022729"/>
    </source>
</evidence>
<evidence type="ECO:0000259" key="7">
    <source>
        <dbReference type="PROSITE" id="PS50022"/>
    </source>
</evidence>
<feature type="region of interest" description="Disordered" evidence="5">
    <location>
        <begin position="2139"/>
        <end position="2178"/>
    </location>
</feature>
<dbReference type="NCBIfam" id="TIGR01168">
    <property type="entry name" value="YSIRK_signal"/>
    <property type="match status" value="1"/>
</dbReference>
<feature type="compositionally biased region" description="Basic and acidic residues" evidence="5">
    <location>
        <begin position="2149"/>
        <end position="2164"/>
    </location>
</feature>
<organism evidence="8 9">
    <name type="scientific">Streptococcus pacificus</name>
    <dbReference type="NCBI Taxonomy" id="2740577"/>
    <lineage>
        <taxon>Bacteria</taxon>
        <taxon>Bacillati</taxon>
        <taxon>Bacillota</taxon>
        <taxon>Bacilli</taxon>
        <taxon>Lactobacillales</taxon>
        <taxon>Streptococcaceae</taxon>
        <taxon>Streptococcus</taxon>
    </lineage>
</organism>
<evidence type="ECO:0000256" key="5">
    <source>
        <dbReference type="SAM" id="MobiDB-lite"/>
    </source>
</evidence>
<dbReference type="Pfam" id="PF00754">
    <property type="entry name" value="F5_F8_type_C"/>
    <property type="match status" value="1"/>
</dbReference>
<feature type="compositionally biased region" description="Polar residues" evidence="5">
    <location>
        <begin position="510"/>
        <end position="521"/>
    </location>
</feature>
<proteinExistence type="predicted"/>
<keyword evidence="4" id="KW-0572">Peptidoglycan-anchor</keyword>
<dbReference type="InterPro" id="IPR049314">
    <property type="entry name" value="GH101_dom-5"/>
</dbReference>
<feature type="region of interest" description="Disordered" evidence="5">
    <location>
        <begin position="2219"/>
        <end position="2256"/>
    </location>
</feature>
<dbReference type="InterPro" id="IPR014718">
    <property type="entry name" value="GH-type_carb-bd"/>
</dbReference>
<dbReference type="InterPro" id="IPR005877">
    <property type="entry name" value="YSIRK_signal_dom"/>
</dbReference>
<dbReference type="InterPro" id="IPR008979">
    <property type="entry name" value="Galactose-bd-like_sf"/>
</dbReference>
<feature type="compositionally biased region" description="Polar residues" evidence="5">
    <location>
        <begin position="331"/>
        <end position="342"/>
    </location>
</feature>
<feature type="compositionally biased region" description="Acidic residues" evidence="5">
    <location>
        <begin position="94"/>
        <end position="103"/>
    </location>
</feature>
<feature type="region of interest" description="Disordered" evidence="5">
    <location>
        <begin position="60"/>
        <end position="109"/>
    </location>
</feature>
<dbReference type="CDD" id="cd14244">
    <property type="entry name" value="GH_101_like"/>
    <property type="match status" value="1"/>
</dbReference>
<keyword evidence="9" id="KW-1185">Reference proteome</keyword>
<keyword evidence="1" id="KW-0134">Cell wall</keyword>
<evidence type="ECO:0000259" key="6">
    <source>
        <dbReference type="PROSITE" id="PS50020"/>
    </source>
</evidence>
<dbReference type="Pfam" id="PF17451">
    <property type="entry name" value="Glyco_hyd_101C"/>
    <property type="match status" value="1"/>
</dbReference>
<dbReference type="Gene3D" id="3.20.20.80">
    <property type="entry name" value="Glycosidases"/>
    <property type="match status" value="1"/>
</dbReference>
<accession>A0ABS0ZI32</accession>
<comment type="caution">
    <text evidence="8">The sequence shown here is derived from an EMBL/GenBank/DDBJ whole genome shotgun (WGS) entry which is preliminary data.</text>
</comment>
<dbReference type="Gene3D" id="2.70.98.10">
    <property type="match status" value="1"/>
</dbReference>
<dbReference type="InterPro" id="IPR040502">
    <property type="entry name" value="GH101_dom-6"/>
</dbReference>
<feature type="region of interest" description="Disordered" evidence="5">
    <location>
        <begin position="295"/>
        <end position="342"/>
    </location>
</feature>
<evidence type="ECO:0000313" key="9">
    <source>
        <dbReference type="Proteomes" id="UP000653045"/>
    </source>
</evidence>
<evidence type="ECO:0000256" key="4">
    <source>
        <dbReference type="ARBA" id="ARBA00023088"/>
    </source>
</evidence>
<dbReference type="Pfam" id="PF04650">
    <property type="entry name" value="YSIRK_signal"/>
    <property type="match status" value="1"/>
</dbReference>
<dbReference type="PROSITE" id="PS50020">
    <property type="entry name" value="WW_DOMAIN_2"/>
    <property type="match status" value="1"/>
</dbReference>
<dbReference type="InterPro" id="IPR040575">
    <property type="entry name" value="GH101_N"/>
</dbReference>
<gene>
    <name evidence="8" type="ORF">JHK62_03050</name>
</gene>
<dbReference type="Proteomes" id="UP000653045">
    <property type="component" value="Unassembled WGS sequence"/>
</dbReference>
<evidence type="ECO:0000313" key="8">
    <source>
        <dbReference type="EMBL" id="MBJ8325659.1"/>
    </source>
</evidence>
<dbReference type="Pfam" id="PF00746">
    <property type="entry name" value="Gram_pos_anchor"/>
    <property type="match status" value="1"/>
</dbReference>
<dbReference type="InterPro" id="IPR001202">
    <property type="entry name" value="WW_dom"/>
</dbReference>